<dbReference type="Pfam" id="PF04244">
    <property type="entry name" value="DPRP"/>
    <property type="match status" value="1"/>
</dbReference>
<dbReference type="InterPro" id="IPR036134">
    <property type="entry name" value="Crypto/Photolyase_FAD-like_sf"/>
</dbReference>
<dbReference type="HOGENOM" id="CLU_031632_1_0_2"/>
<dbReference type="InterPro" id="IPR007357">
    <property type="entry name" value="PhrB-like"/>
</dbReference>
<dbReference type="Gene3D" id="1.10.579.10">
    <property type="entry name" value="DNA Cyclobutane Dipyrimidine Photolyase, subunit A, domain 3"/>
    <property type="match status" value="1"/>
</dbReference>
<dbReference type="EMBL" id="CP003117">
    <property type="protein sequence ID" value="AET65166.1"/>
    <property type="molecule type" value="Genomic_DNA"/>
</dbReference>
<dbReference type="STRING" id="1110509.Mhar_1808"/>
<accession>G7WPG5</accession>
<dbReference type="InterPro" id="IPR014729">
    <property type="entry name" value="Rossmann-like_a/b/a_fold"/>
</dbReference>
<dbReference type="KEGG" id="mhi:Mhar_1808"/>
<keyword evidence="1" id="KW-0456">Lyase</keyword>
<evidence type="ECO:0000313" key="1">
    <source>
        <dbReference type="EMBL" id="AET65166.1"/>
    </source>
</evidence>
<dbReference type="PANTHER" id="PTHR38657:SF1">
    <property type="entry name" value="SLR1343 PROTEIN"/>
    <property type="match status" value="1"/>
</dbReference>
<organism evidence="1 2">
    <name type="scientific">Methanothrix harundinacea (strain 6Ac)</name>
    <name type="common">Methanosaeta harundinacea</name>
    <dbReference type="NCBI Taxonomy" id="1110509"/>
    <lineage>
        <taxon>Archaea</taxon>
        <taxon>Methanobacteriati</taxon>
        <taxon>Methanobacteriota</taxon>
        <taxon>Stenosarchaea group</taxon>
        <taxon>Methanomicrobia</taxon>
        <taxon>Methanotrichales</taxon>
        <taxon>Methanotrichaceae</taxon>
        <taxon>Methanothrix</taxon>
    </lineage>
</organism>
<dbReference type="PATRIC" id="fig|1110509.7.peg.2007"/>
<keyword evidence="2" id="KW-1185">Reference proteome</keyword>
<dbReference type="InterPro" id="IPR052551">
    <property type="entry name" value="UV-DNA_repair_photolyase"/>
</dbReference>
<dbReference type="PANTHER" id="PTHR38657">
    <property type="entry name" value="SLR1343 PROTEIN"/>
    <property type="match status" value="1"/>
</dbReference>
<reference evidence="1 2" key="1">
    <citation type="journal article" date="2012" name="PLoS ONE">
        <title>The genome characteristics and predicted function of methyl-group oxidation pathway in the obligate aceticlastic methanogens, Methanosaeta spp.</title>
        <authorList>
            <person name="Zhu J."/>
            <person name="Zheng H."/>
            <person name="Ai G."/>
            <person name="Zhang G."/>
            <person name="Liu D."/>
            <person name="Liu X."/>
            <person name="Dong X."/>
        </authorList>
    </citation>
    <scope>NUCLEOTIDE SEQUENCE [LARGE SCALE GENOMIC DNA]</scope>
    <source>
        <strain evidence="1 2">6Ac</strain>
    </source>
</reference>
<evidence type="ECO:0000313" key="2">
    <source>
        <dbReference type="Proteomes" id="UP000005877"/>
    </source>
</evidence>
<dbReference type="Gene3D" id="3.40.50.620">
    <property type="entry name" value="HUPs"/>
    <property type="match status" value="1"/>
</dbReference>
<dbReference type="Gene3D" id="1.10.10.1710">
    <property type="entry name" value="Deoxyribodipyrimidine photolyase-related"/>
    <property type="match status" value="1"/>
</dbReference>
<dbReference type="Gene3D" id="1.25.40.80">
    <property type="match status" value="1"/>
</dbReference>
<gene>
    <name evidence="1" type="ordered locus">Mhar_1808</name>
</gene>
<protein>
    <submittedName>
        <fullName evidence="1">Deoxyribodipyrimidine photolyase-related protein</fullName>
    </submittedName>
</protein>
<dbReference type="GO" id="GO:0016829">
    <property type="term" value="F:lyase activity"/>
    <property type="evidence" value="ECO:0007669"/>
    <property type="project" value="UniProtKB-KW"/>
</dbReference>
<dbReference type="SUPFAM" id="SSF48173">
    <property type="entry name" value="Cryptochrome/photolyase FAD-binding domain"/>
    <property type="match status" value="1"/>
</dbReference>
<sequence>MEYIQFSATDKSWNHHIHRRGESAAWRSDPRGKTMSHKKAAVIFPHHLYRDHPSLRDPELSTVFLVEEARFFTDFNFNKKKLVLHRASMRGYQELLLERGLEVEYLEKRRKEALPALFSALHESGIGIVRTAEIIDHPLEASFFKGLEAKGIRIEVDDSPGFLTTRALAHDLLRGRERISMASFYRRQRLRLKVLVEDGRPLGGRWSFDPENRRRIPKEAEIPPPPALEESGIVREAKEYVEERFPDNPGSVDGFNFPTTFKEAELWLQDFLARRLASFGDYEDAMRRDDPFLFHSLLSSSLNIGLLTPREVLDRTLAHASKVEVPINSLEGFIRQLIGWREFMRAAYLIEGDRERRSNFWGHHEKIPPALYSGTTGISPVDQVVGRAIDHAYAHHIERLMVLGSFMNLCEIDPAEVYRWFMEIFIDSFDWAMVPNVYGMSTYADGGLITTKPYISGSSYLRRMGDWPKGEWAEIWDGLFWRFVHLHRDVFAENPRTRVLAHQLDRIGEEMLERHLEVAEEFLRSFRVRGSIVGVGPG</sequence>
<name>G7WPG5_METH6</name>
<proteinExistence type="predicted"/>
<dbReference type="AlphaFoldDB" id="G7WPG5"/>
<dbReference type="Proteomes" id="UP000005877">
    <property type="component" value="Chromosome"/>
</dbReference>